<comment type="caution">
    <text evidence="5">The sequence shown here is derived from an EMBL/GenBank/DDBJ whole genome shotgun (WGS) entry which is preliminary data.</text>
</comment>
<dbReference type="GO" id="GO:0004499">
    <property type="term" value="F:N,N-dimethylaniline monooxygenase activity"/>
    <property type="evidence" value="ECO:0007669"/>
    <property type="project" value="InterPro"/>
</dbReference>
<dbReference type="OMA" id="DCSNWYI"/>
<dbReference type="GO" id="GO:0050660">
    <property type="term" value="F:flavin adenine dinucleotide binding"/>
    <property type="evidence" value="ECO:0007669"/>
    <property type="project" value="InterPro"/>
</dbReference>
<reference evidence="6" key="1">
    <citation type="journal article" date="2015" name="Genome Announc.">
        <title>Draft whole-genome sequence of the biocontrol agent Trichoderma harzianum T6776.</title>
        <authorList>
            <person name="Baroncelli R."/>
            <person name="Piaggeschi G."/>
            <person name="Fiorini L."/>
            <person name="Bertolini E."/>
            <person name="Zapparata A."/>
            <person name="Pe M.E."/>
            <person name="Sarrocco S."/>
            <person name="Vannacci G."/>
        </authorList>
    </citation>
    <scope>NUCLEOTIDE SEQUENCE [LARGE SCALE GENOMIC DNA]</scope>
    <source>
        <strain evidence="6">T6776</strain>
    </source>
</reference>
<dbReference type="AlphaFoldDB" id="A0A0F9ZXF0"/>
<gene>
    <name evidence="5" type="ORF">THAR02_10045</name>
</gene>
<keyword evidence="3" id="KW-0274">FAD</keyword>
<keyword evidence="2" id="KW-0285">Flavoprotein</keyword>
<dbReference type="InterPro" id="IPR051209">
    <property type="entry name" value="FAD-bind_Monooxygenase_sf"/>
</dbReference>
<dbReference type="InterPro" id="IPR036188">
    <property type="entry name" value="FAD/NAD-bd_sf"/>
</dbReference>
<evidence type="ECO:0008006" key="7">
    <source>
        <dbReference type="Google" id="ProtNLM"/>
    </source>
</evidence>
<accession>A0A0F9ZXF0</accession>
<dbReference type="SUPFAM" id="SSF51905">
    <property type="entry name" value="FAD/NAD(P)-binding domain"/>
    <property type="match status" value="2"/>
</dbReference>
<evidence type="ECO:0000256" key="2">
    <source>
        <dbReference type="ARBA" id="ARBA00022630"/>
    </source>
</evidence>
<keyword evidence="4" id="KW-0560">Oxidoreductase</keyword>
<comment type="similarity">
    <text evidence="1">Belongs to the FAD-binding monooxygenase family.</text>
</comment>
<organism evidence="5 6">
    <name type="scientific">Trichoderma harzianum</name>
    <name type="common">Hypocrea lixii</name>
    <dbReference type="NCBI Taxonomy" id="5544"/>
    <lineage>
        <taxon>Eukaryota</taxon>
        <taxon>Fungi</taxon>
        <taxon>Dikarya</taxon>
        <taxon>Ascomycota</taxon>
        <taxon>Pezizomycotina</taxon>
        <taxon>Sordariomycetes</taxon>
        <taxon>Hypocreomycetidae</taxon>
        <taxon>Hypocreales</taxon>
        <taxon>Hypocreaceae</taxon>
        <taxon>Trichoderma</taxon>
    </lineage>
</organism>
<dbReference type="Pfam" id="PF00743">
    <property type="entry name" value="FMO-like"/>
    <property type="match status" value="1"/>
</dbReference>
<dbReference type="Proteomes" id="UP000034112">
    <property type="component" value="Unassembled WGS sequence"/>
</dbReference>
<dbReference type="GO" id="GO:0050661">
    <property type="term" value="F:NADP binding"/>
    <property type="evidence" value="ECO:0007669"/>
    <property type="project" value="InterPro"/>
</dbReference>
<protein>
    <recommendedName>
        <fullName evidence="7">Monooxygenase</fullName>
    </recommendedName>
</protein>
<proteinExistence type="inferred from homology"/>
<evidence type="ECO:0000313" key="6">
    <source>
        <dbReference type="Proteomes" id="UP000034112"/>
    </source>
</evidence>
<dbReference type="PANTHER" id="PTHR42877">
    <property type="entry name" value="L-ORNITHINE N(5)-MONOOXYGENASE-RELATED"/>
    <property type="match status" value="1"/>
</dbReference>
<evidence type="ECO:0000256" key="4">
    <source>
        <dbReference type="ARBA" id="ARBA00023002"/>
    </source>
</evidence>
<dbReference type="OrthoDB" id="74360at2759"/>
<evidence type="ECO:0000313" key="5">
    <source>
        <dbReference type="EMBL" id="KKO97858.1"/>
    </source>
</evidence>
<sequence length="535" mass="60625">MAPHKTIIIGAGASGIAMSHTLKSKLGYTSFEIYEKREGLGGTWRANTYPGCGSDVAIHLYSFSFNLNPNWTEELCDQEEILNYMESTVDKFGLRPYIQFNTECLGAKWSNDRQLWNVTFLNLRTKEKFVKSANVLLTAVGGFSQPRVVKFPGMEKFKGRVFHTAEWDHSYDYTGKRMAVIGNGCSAAQVVPNVAPRVAKLTQYARSAQWYHARPNHIFTRFEKACFNYVPLLQRYHRLKLFMSTDNLASVYGSSEKQIRQRHDIEQKATKYIRSQCPEKYHSFIVPDFPLGCKRRIFDPGYLKSLHNEHVDLLPEGIKEVTETGIVSESGLYEDFDVIVLATGFQVQNFLAPMEIIGKNGKSLHEQWASNAGAQAYMGTYVHNFPNFAMLFGPNTFPAFNSVIYAVEVQVEYIRKSLMEPTVDGYADVVEVREREEESFVQELDKSLADTVFAAGCSNWYINTAGRNSATWPGLASSFWVATFFPKWKAFSMSGGSSLWLIKKTWRQAKTTSKWTYFGAVLAFAIIVSHNKGLN</sequence>
<evidence type="ECO:0000256" key="3">
    <source>
        <dbReference type="ARBA" id="ARBA00022827"/>
    </source>
</evidence>
<dbReference type="PANTHER" id="PTHR42877:SF5">
    <property type="entry name" value="L-ORNITHINE N(5)-MONOOXYGENASE-RELATED"/>
    <property type="match status" value="1"/>
</dbReference>
<evidence type="ECO:0000256" key="1">
    <source>
        <dbReference type="ARBA" id="ARBA00010139"/>
    </source>
</evidence>
<dbReference type="EMBL" id="JOKZ01000495">
    <property type="protein sequence ID" value="KKO97858.1"/>
    <property type="molecule type" value="Genomic_DNA"/>
</dbReference>
<dbReference type="InterPro" id="IPR020946">
    <property type="entry name" value="Flavin_mOase-like"/>
</dbReference>
<dbReference type="Gene3D" id="3.50.50.60">
    <property type="entry name" value="FAD/NAD(P)-binding domain"/>
    <property type="match status" value="2"/>
</dbReference>
<name>A0A0F9ZXF0_TRIHA</name>